<keyword evidence="1" id="KW-0378">Hydrolase</keyword>
<organism evidence="3 4">
    <name type="scientific">Corynebacterium hadale</name>
    <dbReference type="NCBI Taxonomy" id="2026255"/>
    <lineage>
        <taxon>Bacteria</taxon>
        <taxon>Bacillati</taxon>
        <taxon>Actinomycetota</taxon>
        <taxon>Actinomycetes</taxon>
        <taxon>Mycobacteriales</taxon>
        <taxon>Corynebacteriaceae</taxon>
        <taxon>Corynebacterium</taxon>
    </lineage>
</organism>
<dbReference type="EMBL" id="NQMQ01000010">
    <property type="protein sequence ID" value="PAJ70344.1"/>
    <property type="molecule type" value="Genomic_DNA"/>
</dbReference>
<name>A0A269PE33_9CORY</name>
<dbReference type="SUPFAM" id="SSF55811">
    <property type="entry name" value="Nudix"/>
    <property type="match status" value="1"/>
</dbReference>
<dbReference type="GO" id="GO:0019693">
    <property type="term" value="P:ribose phosphate metabolic process"/>
    <property type="evidence" value="ECO:0007669"/>
    <property type="project" value="TreeGrafter"/>
</dbReference>
<dbReference type="Proteomes" id="UP000215771">
    <property type="component" value="Unassembled WGS sequence"/>
</dbReference>
<evidence type="ECO:0000313" key="4">
    <source>
        <dbReference type="Proteomes" id="UP000215771"/>
    </source>
</evidence>
<dbReference type="CDD" id="cd24158">
    <property type="entry name" value="NUDIX_ADPRase_Rv1700"/>
    <property type="match status" value="1"/>
</dbReference>
<evidence type="ECO:0000256" key="1">
    <source>
        <dbReference type="ARBA" id="ARBA00022801"/>
    </source>
</evidence>
<dbReference type="InterPro" id="IPR015797">
    <property type="entry name" value="NUDIX_hydrolase-like_dom_sf"/>
</dbReference>
<proteinExistence type="predicted"/>
<dbReference type="Pfam" id="PF00293">
    <property type="entry name" value="NUDIX"/>
    <property type="match status" value="1"/>
</dbReference>
<accession>A0A269PE33</accession>
<sequence length="221" mass="24029">MEHTSPHAHEFTVVDSELLQESPILAMRRDTVTMPGGAQASREVVEHFGAVAVVALSDRNEVAVVKQYRHAVRHRLLELPAGLLDVAGEDELTGAKRELVEEAGLEAANWSVLVDLVTSPGFAEEAVRVFLARELREVPRPPAEEEEADMALTWMPLEHAREAVLRGEIVNSIAIAGVLAASEVQAGRATPRSADAPFELRPTSLAKRRVAAGITPDMKRI</sequence>
<comment type="caution">
    <text evidence="3">The sequence shown here is derived from an EMBL/GenBank/DDBJ whole genome shotgun (WGS) entry which is preliminary data.</text>
</comment>
<dbReference type="PANTHER" id="PTHR11839">
    <property type="entry name" value="UDP/ADP-SUGAR PYROPHOSPHATASE"/>
    <property type="match status" value="1"/>
</dbReference>
<protein>
    <submittedName>
        <fullName evidence="3">ADP-ribose pyrophosphatase</fullName>
    </submittedName>
</protein>
<dbReference type="GO" id="GO:0016787">
    <property type="term" value="F:hydrolase activity"/>
    <property type="evidence" value="ECO:0007669"/>
    <property type="project" value="UniProtKB-KW"/>
</dbReference>
<dbReference type="AlphaFoldDB" id="A0A269PE33"/>
<dbReference type="PROSITE" id="PS51462">
    <property type="entry name" value="NUDIX"/>
    <property type="match status" value="1"/>
</dbReference>
<evidence type="ECO:0000313" key="3">
    <source>
        <dbReference type="EMBL" id="PAJ70344.1"/>
    </source>
</evidence>
<reference evidence="3 4" key="1">
    <citation type="submission" date="2017-08" db="EMBL/GenBank/DDBJ databases">
        <authorList>
            <person name="de Groot N.N."/>
        </authorList>
    </citation>
    <scope>NUCLEOTIDE SEQUENCE [LARGE SCALE GENOMIC DNA]</scope>
    <source>
        <strain evidence="3 4">NBT06-6</strain>
    </source>
</reference>
<dbReference type="InterPro" id="IPR000086">
    <property type="entry name" value="NUDIX_hydrolase_dom"/>
</dbReference>
<dbReference type="GO" id="GO:0006753">
    <property type="term" value="P:nucleoside phosphate metabolic process"/>
    <property type="evidence" value="ECO:0007669"/>
    <property type="project" value="TreeGrafter"/>
</dbReference>
<dbReference type="PANTHER" id="PTHR11839:SF31">
    <property type="entry name" value="ADP-RIBOSE PYROPHOSPHATASE"/>
    <property type="match status" value="1"/>
</dbReference>
<evidence type="ECO:0000259" key="2">
    <source>
        <dbReference type="PROSITE" id="PS51462"/>
    </source>
</evidence>
<dbReference type="Gene3D" id="3.90.79.10">
    <property type="entry name" value="Nucleoside Triphosphate Pyrophosphohydrolase"/>
    <property type="match status" value="1"/>
</dbReference>
<feature type="domain" description="Nudix hydrolase" evidence="2">
    <location>
        <begin position="46"/>
        <end position="177"/>
    </location>
</feature>
<gene>
    <name evidence="3" type="ORF">CIG21_05605</name>
</gene>
<dbReference type="GO" id="GO:0005829">
    <property type="term" value="C:cytosol"/>
    <property type="evidence" value="ECO:0007669"/>
    <property type="project" value="TreeGrafter"/>
</dbReference>